<feature type="compositionally biased region" description="Polar residues" evidence="1">
    <location>
        <begin position="676"/>
        <end position="694"/>
    </location>
</feature>
<proteinExistence type="predicted"/>
<feature type="compositionally biased region" description="Basic and acidic residues" evidence="1">
    <location>
        <begin position="498"/>
        <end position="512"/>
    </location>
</feature>
<feature type="compositionally biased region" description="Low complexity" evidence="1">
    <location>
        <begin position="287"/>
        <end position="308"/>
    </location>
</feature>
<sequence>MSDSLVPLPTWQPVNWEHCMQYRQTMTAQVLDRKRSEAALKANEGADVAAPPQPPAKQVVPESGTIAKSHGLSSLLRSAEAETAAPNNPPPALLPKRTSATELTPPRDANRLLAAGTTPRKASTACGTPALIPKKSSSFSSGCASVADLPGRNTGMGGSPLSWASPVSPVTPPHISTHGALLPRDLEAEEVAFGTQYTLWDHPIDSGIRRPPFEQQSPLNATPELNLQACDELSHVVARSTESLLMCYGKIPAKKGRSPSTASQRRDEKCPTIAPGGPVLPRDTVRTPRSSSQTPSSARSSTSVSSDPGVALKSSLPQGFAVAGEIQSSSTSPDPRHQAQRPSKKSRSGRPKDDALPRKKARSKDGQLAISPKGHRSDRPKRKDRKGGATEVPDGSTPAAASSGSSSSVASQERKVKAGAATPVPKVSGKRGHSKEKLSSTAQDSSSATPLRKGTGSVASGSGSTASASPAKRKSKKSRRETAPQEKANFPGKSEQGASEKGKTKHGIRDAKAGGSAGPLPPSVSPHLWSDVERLNPGCCDPFSESSVPQVPQSWTQAGELPFGSETLFPEIGGVAAAPGGARQVPAATTTSTAPQLLPRVVKPASLKRQEGSSTSSASSGSRSSVETQKSGAVPGAIGAGTRRKEKAEGASSTSGTAGSVSREGGQPRKARSGKRSGTSSATRKASRGSTGAP</sequence>
<evidence type="ECO:0000256" key="1">
    <source>
        <dbReference type="SAM" id="MobiDB-lite"/>
    </source>
</evidence>
<evidence type="ECO:0000313" key="2">
    <source>
        <dbReference type="EMBL" id="KAH9377657.1"/>
    </source>
</evidence>
<feature type="compositionally biased region" description="Basic residues" evidence="1">
    <location>
        <begin position="338"/>
        <end position="349"/>
    </location>
</feature>
<feature type="compositionally biased region" description="Low complexity" evidence="1">
    <location>
        <begin position="399"/>
        <end position="411"/>
    </location>
</feature>
<feature type="compositionally biased region" description="Polar residues" evidence="1">
    <location>
        <begin position="439"/>
        <end position="449"/>
    </location>
</feature>
<dbReference type="AlphaFoldDB" id="A0A9J6GSA2"/>
<dbReference type="EMBL" id="JABSTR010000008">
    <property type="protein sequence ID" value="KAH9377657.1"/>
    <property type="molecule type" value="Genomic_DNA"/>
</dbReference>
<feature type="region of interest" description="Disordered" evidence="1">
    <location>
        <begin position="252"/>
        <end position="531"/>
    </location>
</feature>
<organism evidence="2 3">
    <name type="scientific">Haemaphysalis longicornis</name>
    <name type="common">Bush tick</name>
    <dbReference type="NCBI Taxonomy" id="44386"/>
    <lineage>
        <taxon>Eukaryota</taxon>
        <taxon>Metazoa</taxon>
        <taxon>Ecdysozoa</taxon>
        <taxon>Arthropoda</taxon>
        <taxon>Chelicerata</taxon>
        <taxon>Arachnida</taxon>
        <taxon>Acari</taxon>
        <taxon>Parasitiformes</taxon>
        <taxon>Ixodida</taxon>
        <taxon>Ixodoidea</taxon>
        <taxon>Ixodidae</taxon>
        <taxon>Haemaphysalinae</taxon>
        <taxon>Haemaphysalis</taxon>
    </lineage>
</organism>
<feature type="region of interest" description="Disordered" evidence="1">
    <location>
        <begin position="574"/>
        <end position="694"/>
    </location>
</feature>
<comment type="caution">
    <text evidence="2">The sequence shown here is derived from an EMBL/GenBank/DDBJ whole genome shotgun (WGS) entry which is preliminary data.</text>
</comment>
<feature type="region of interest" description="Disordered" evidence="1">
    <location>
        <begin position="76"/>
        <end position="104"/>
    </location>
</feature>
<reference evidence="2 3" key="1">
    <citation type="journal article" date="2020" name="Cell">
        <title>Large-Scale Comparative Analyses of Tick Genomes Elucidate Their Genetic Diversity and Vector Capacities.</title>
        <authorList>
            <consortium name="Tick Genome and Microbiome Consortium (TIGMIC)"/>
            <person name="Jia N."/>
            <person name="Wang J."/>
            <person name="Shi W."/>
            <person name="Du L."/>
            <person name="Sun Y."/>
            <person name="Zhan W."/>
            <person name="Jiang J.F."/>
            <person name="Wang Q."/>
            <person name="Zhang B."/>
            <person name="Ji P."/>
            <person name="Bell-Sakyi L."/>
            <person name="Cui X.M."/>
            <person name="Yuan T.T."/>
            <person name="Jiang B.G."/>
            <person name="Yang W.F."/>
            <person name="Lam T.T."/>
            <person name="Chang Q.C."/>
            <person name="Ding S.J."/>
            <person name="Wang X.J."/>
            <person name="Zhu J.G."/>
            <person name="Ruan X.D."/>
            <person name="Zhao L."/>
            <person name="Wei J.T."/>
            <person name="Ye R.Z."/>
            <person name="Que T.C."/>
            <person name="Du C.H."/>
            <person name="Zhou Y.H."/>
            <person name="Cheng J.X."/>
            <person name="Dai P.F."/>
            <person name="Guo W.B."/>
            <person name="Han X.H."/>
            <person name="Huang E.J."/>
            <person name="Li L.F."/>
            <person name="Wei W."/>
            <person name="Gao Y.C."/>
            <person name="Liu J.Z."/>
            <person name="Shao H.Z."/>
            <person name="Wang X."/>
            <person name="Wang C.C."/>
            <person name="Yang T.C."/>
            <person name="Huo Q.B."/>
            <person name="Li W."/>
            <person name="Chen H.Y."/>
            <person name="Chen S.E."/>
            <person name="Zhou L.G."/>
            <person name="Ni X.B."/>
            <person name="Tian J.H."/>
            <person name="Sheng Y."/>
            <person name="Liu T."/>
            <person name="Pan Y.S."/>
            <person name="Xia L.Y."/>
            <person name="Li J."/>
            <person name="Zhao F."/>
            <person name="Cao W.C."/>
        </authorList>
    </citation>
    <scope>NUCLEOTIDE SEQUENCE [LARGE SCALE GENOMIC DNA]</scope>
    <source>
        <strain evidence="2">HaeL-2018</strain>
    </source>
</reference>
<evidence type="ECO:0000313" key="3">
    <source>
        <dbReference type="Proteomes" id="UP000821853"/>
    </source>
</evidence>
<dbReference type="Proteomes" id="UP000821853">
    <property type="component" value="Unassembled WGS sequence"/>
</dbReference>
<feature type="region of interest" description="Disordered" evidence="1">
    <location>
        <begin position="42"/>
        <end position="63"/>
    </location>
</feature>
<dbReference type="VEuPathDB" id="VectorBase:HLOH_047899"/>
<feature type="compositionally biased region" description="Basic residues" evidence="1">
    <location>
        <begin position="373"/>
        <end position="385"/>
    </location>
</feature>
<keyword evidence="3" id="KW-1185">Reference proteome</keyword>
<gene>
    <name evidence="2" type="ORF">HPB48_001794</name>
</gene>
<protein>
    <submittedName>
        <fullName evidence="2">Uncharacterized protein</fullName>
    </submittedName>
</protein>
<feature type="compositionally biased region" description="Low complexity" evidence="1">
    <location>
        <begin position="650"/>
        <end position="660"/>
    </location>
</feature>
<feature type="compositionally biased region" description="Low complexity" evidence="1">
    <location>
        <begin position="454"/>
        <end position="470"/>
    </location>
</feature>
<name>A0A9J6GSA2_HAELO</name>
<accession>A0A9J6GSA2</accession>
<feature type="compositionally biased region" description="Low complexity" evidence="1">
    <location>
        <begin position="613"/>
        <end position="625"/>
    </location>
</feature>